<dbReference type="Proteomes" id="UP000664859">
    <property type="component" value="Unassembled WGS sequence"/>
</dbReference>
<feature type="region of interest" description="Disordered" evidence="1">
    <location>
        <begin position="1"/>
        <end position="75"/>
    </location>
</feature>
<name>A0A835YU53_9STRA</name>
<accession>A0A835YU53</accession>
<dbReference type="EMBL" id="JAFCMP010000535">
    <property type="protein sequence ID" value="KAG5176613.1"/>
    <property type="molecule type" value="Genomic_DNA"/>
</dbReference>
<organism evidence="2 3">
    <name type="scientific">Tribonema minus</name>
    <dbReference type="NCBI Taxonomy" id="303371"/>
    <lineage>
        <taxon>Eukaryota</taxon>
        <taxon>Sar</taxon>
        <taxon>Stramenopiles</taxon>
        <taxon>Ochrophyta</taxon>
        <taxon>PX clade</taxon>
        <taxon>Xanthophyceae</taxon>
        <taxon>Tribonematales</taxon>
        <taxon>Tribonemataceae</taxon>
        <taxon>Tribonema</taxon>
    </lineage>
</organism>
<evidence type="ECO:0000313" key="3">
    <source>
        <dbReference type="Proteomes" id="UP000664859"/>
    </source>
</evidence>
<gene>
    <name evidence="2" type="ORF">JKP88DRAFT_249384</name>
</gene>
<keyword evidence="3" id="KW-1185">Reference proteome</keyword>
<evidence type="ECO:0000256" key="1">
    <source>
        <dbReference type="SAM" id="MobiDB-lite"/>
    </source>
</evidence>
<dbReference type="AlphaFoldDB" id="A0A835YU53"/>
<reference evidence="2" key="1">
    <citation type="submission" date="2021-02" db="EMBL/GenBank/DDBJ databases">
        <title>First Annotated Genome of the Yellow-green Alga Tribonema minus.</title>
        <authorList>
            <person name="Mahan K.M."/>
        </authorList>
    </citation>
    <scope>NUCLEOTIDE SEQUENCE</scope>
    <source>
        <strain evidence="2">UTEX B ZZ1240</strain>
    </source>
</reference>
<evidence type="ECO:0000313" key="2">
    <source>
        <dbReference type="EMBL" id="KAG5176613.1"/>
    </source>
</evidence>
<protein>
    <submittedName>
        <fullName evidence="2">Uncharacterized protein</fullName>
    </submittedName>
</protein>
<sequence>MEAEPGVLMAHKRGRGEGPAASALPTYPVLRAATPPATPRKTPRKGARTPARTPSGSASKPRGPFGSPLTPHRSDPAVARIYSVIKATTGSLGGNGEGGPIYGELTQASMQRVIDVLK</sequence>
<feature type="non-terminal residue" evidence="2">
    <location>
        <position position="1"/>
    </location>
</feature>
<proteinExistence type="predicted"/>
<comment type="caution">
    <text evidence="2">The sequence shown here is derived from an EMBL/GenBank/DDBJ whole genome shotgun (WGS) entry which is preliminary data.</text>
</comment>